<dbReference type="InterPro" id="IPR002020">
    <property type="entry name" value="Citrate_synthase"/>
</dbReference>
<name>A0A840TMZ0_9BACT</name>
<comment type="pathway">
    <text evidence="1 9">Carbohydrate metabolism; tricarboxylic acid cycle; isocitrate from oxaloacetate: step 1/2.</text>
</comment>
<dbReference type="CDD" id="cd06114">
    <property type="entry name" value="EcCS_like"/>
    <property type="match status" value="1"/>
</dbReference>
<evidence type="ECO:0000313" key="11">
    <source>
        <dbReference type="EMBL" id="MBB5283127.1"/>
    </source>
</evidence>
<keyword evidence="12" id="KW-1185">Reference proteome</keyword>
<dbReference type="EMBL" id="JACHGF010000002">
    <property type="protein sequence ID" value="MBB5283127.1"/>
    <property type="molecule type" value="Genomic_DNA"/>
</dbReference>
<dbReference type="Gene3D" id="1.10.580.10">
    <property type="entry name" value="Citrate Synthase, domain 1"/>
    <property type="match status" value="1"/>
</dbReference>
<sequence>MSQIAELTIDGQNYQFPVVEGSEQEKAIDISKLRDQTGYITIDNGYKNTGATKSAITFLDGEKGILHYRGYSIEDLAEKATFLEVAYLLIYGELPTAQQYADFEYEIRTHTLVNEDMRKIFEGFPVNAHPMGVLSSLVSAMSAFYPDSFDSTAPEDTELHIIRLLAKLPTIATWSFKKSQGHPVNYPNNNLDYCSNFLNMMFALPVENYEVDPVVSQALNKLLILHADHEQNCSTSTVRLVGSSQANIYSSISAGISALWGPLHGGANQEVIEMLEAIRADGGDTQKYIDMAKDKSSGFRLFGFGHRVYKNFDPRARIIKKAADDVLTKLGVNDPVLDIARQLEEAALKDEYFVSRKLYPNVDFYSGIIYRALGIPTNMFTVMFAIGRLPGWIAQWKEMRANKEPIGRPRQIYTGATLREFVALENR</sequence>
<dbReference type="PROSITE" id="PS00480">
    <property type="entry name" value="CITRATE_SYNTHASE"/>
    <property type="match status" value="1"/>
</dbReference>
<dbReference type="InterPro" id="IPR036969">
    <property type="entry name" value="Citrate_synthase_sf"/>
</dbReference>
<evidence type="ECO:0000256" key="10">
    <source>
        <dbReference type="RuleBase" id="RU003406"/>
    </source>
</evidence>
<reference evidence="11 12" key="1">
    <citation type="submission" date="2020-08" db="EMBL/GenBank/DDBJ databases">
        <title>Genomic Encyclopedia of Type Strains, Phase IV (KMG-IV): sequencing the most valuable type-strain genomes for metagenomic binning, comparative biology and taxonomic classification.</title>
        <authorList>
            <person name="Goeker M."/>
        </authorList>
    </citation>
    <scope>NUCLEOTIDE SEQUENCE [LARGE SCALE GENOMIC DNA]</scope>
    <source>
        <strain evidence="11 12">DSM 105074</strain>
    </source>
</reference>
<dbReference type="Pfam" id="PF00285">
    <property type="entry name" value="Citrate_synt"/>
    <property type="match status" value="1"/>
</dbReference>
<dbReference type="GO" id="GO:0036440">
    <property type="term" value="F:citrate synthase activity"/>
    <property type="evidence" value="ECO:0007669"/>
    <property type="project" value="UniProtKB-EC"/>
</dbReference>
<comment type="catalytic activity">
    <reaction evidence="5 9">
        <text>oxaloacetate + acetyl-CoA + H2O = citrate + CoA + H(+)</text>
        <dbReference type="Rhea" id="RHEA:16845"/>
        <dbReference type="ChEBI" id="CHEBI:15377"/>
        <dbReference type="ChEBI" id="CHEBI:15378"/>
        <dbReference type="ChEBI" id="CHEBI:16452"/>
        <dbReference type="ChEBI" id="CHEBI:16947"/>
        <dbReference type="ChEBI" id="CHEBI:57287"/>
        <dbReference type="ChEBI" id="CHEBI:57288"/>
        <dbReference type="EC" id="2.3.3.16"/>
    </reaction>
</comment>
<dbReference type="Proteomes" id="UP000557307">
    <property type="component" value="Unassembled WGS sequence"/>
</dbReference>
<evidence type="ECO:0000256" key="2">
    <source>
        <dbReference type="ARBA" id="ARBA00010566"/>
    </source>
</evidence>
<dbReference type="NCBIfam" id="NF004126">
    <property type="entry name" value="PRK05614.1"/>
    <property type="match status" value="1"/>
</dbReference>
<dbReference type="InterPro" id="IPR016142">
    <property type="entry name" value="Citrate_synth-like_lrg_a-sub"/>
</dbReference>
<feature type="active site" evidence="8">
    <location>
        <position position="306"/>
    </location>
</feature>
<evidence type="ECO:0000313" key="12">
    <source>
        <dbReference type="Proteomes" id="UP000557307"/>
    </source>
</evidence>
<dbReference type="PIRSF" id="PIRSF001369">
    <property type="entry name" value="Citrate_synth"/>
    <property type="match status" value="1"/>
</dbReference>
<dbReference type="FunFam" id="1.10.230.10:FF:000002">
    <property type="entry name" value="Citrate synthase"/>
    <property type="match status" value="1"/>
</dbReference>
<dbReference type="PANTHER" id="PTHR42871">
    <property type="entry name" value="CITRATE SYNTHASE"/>
    <property type="match status" value="1"/>
</dbReference>
<keyword evidence="11" id="KW-0012">Acyltransferase</keyword>
<dbReference type="GO" id="GO:0006099">
    <property type="term" value="P:tricarboxylic acid cycle"/>
    <property type="evidence" value="ECO:0007669"/>
    <property type="project" value="UniProtKB-UniRule"/>
</dbReference>
<dbReference type="InterPro" id="IPR010953">
    <property type="entry name" value="Citrate_synthase_typ-I"/>
</dbReference>
<evidence type="ECO:0000256" key="5">
    <source>
        <dbReference type="ARBA" id="ARBA00049288"/>
    </source>
</evidence>
<evidence type="ECO:0000256" key="8">
    <source>
        <dbReference type="PIRSR" id="PIRSR001369-1"/>
    </source>
</evidence>
<evidence type="ECO:0000256" key="1">
    <source>
        <dbReference type="ARBA" id="ARBA00004751"/>
    </source>
</evidence>
<protein>
    <recommendedName>
        <fullName evidence="6 7">Citrate synthase</fullName>
    </recommendedName>
</protein>
<dbReference type="AlphaFoldDB" id="A0A840TMZ0"/>
<comment type="similarity">
    <text evidence="2 7 10">Belongs to the citrate synthase family.</text>
</comment>
<comment type="caution">
    <text evidence="11">The sequence shown here is derived from an EMBL/GenBank/DDBJ whole genome shotgun (WGS) entry which is preliminary data.</text>
</comment>
<dbReference type="SUPFAM" id="SSF48256">
    <property type="entry name" value="Citrate synthase"/>
    <property type="match status" value="1"/>
</dbReference>
<accession>A0A840TMZ0</accession>
<evidence type="ECO:0000256" key="7">
    <source>
        <dbReference type="PIRNR" id="PIRNR001369"/>
    </source>
</evidence>
<dbReference type="PRINTS" id="PR00143">
    <property type="entry name" value="CITRTSNTHASE"/>
</dbReference>
<dbReference type="InterPro" id="IPR016143">
    <property type="entry name" value="Citrate_synth-like_sm_a-sub"/>
</dbReference>
<dbReference type="NCBIfam" id="TIGR01798">
    <property type="entry name" value="cit_synth_I"/>
    <property type="match status" value="1"/>
</dbReference>
<dbReference type="InterPro" id="IPR019810">
    <property type="entry name" value="Citrate_synthase_AS"/>
</dbReference>
<evidence type="ECO:0000256" key="4">
    <source>
        <dbReference type="ARBA" id="ARBA00022679"/>
    </source>
</evidence>
<feature type="active site" evidence="8">
    <location>
        <position position="363"/>
    </location>
</feature>
<dbReference type="Gene3D" id="1.10.230.10">
    <property type="entry name" value="Cytochrome P450-Terp, domain 2"/>
    <property type="match status" value="1"/>
</dbReference>
<evidence type="ECO:0000256" key="9">
    <source>
        <dbReference type="RuleBase" id="RU003370"/>
    </source>
</evidence>
<dbReference type="PANTHER" id="PTHR42871:SF1">
    <property type="entry name" value="CITRATE SYNTHASE"/>
    <property type="match status" value="1"/>
</dbReference>
<dbReference type="UniPathway" id="UPA00223">
    <property type="reaction ID" value="UER00717"/>
</dbReference>
<keyword evidence="3 9" id="KW-0816">Tricarboxylic acid cycle</keyword>
<evidence type="ECO:0000256" key="3">
    <source>
        <dbReference type="ARBA" id="ARBA00022532"/>
    </source>
</evidence>
<gene>
    <name evidence="11" type="ORF">HNQ92_001253</name>
</gene>
<dbReference type="Gene3D" id="2.20.28.60">
    <property type="match status" value="1"/>
</dbReference>
<evidence type="ECO:0000256" key="6">
    <source>
        <dbReference type="NCBIfam" id="TIGR01798"/>
    </source>
</evidence>
<dbReference type="InterPro" id="IPR024176">
    <property type="entry name" value="Citrate_synthase_bac-typ"/>
</dbReference>
<proteinExistence type="inferred from homology"/>
<keyword evidence="4 7" id="KW-0808">Transferase</keyword>
<dbReference type="GO" id="GO:0005737">
    <property type="term" value="C:cytoplasm"/>
    <property type="evidence" value="ECO:0007669"/>
    <property type="project" value="InterPro"/>
</dbReference>
<organism evidence="11 12">
    <name type="scientific">Rhabdobacter roseus</name>
    <dbReference type="NCBI Taxonomy" id="1655419"/>
    <lineage>
        <taxon>Bacteria</taxon>
        <taxon>Pseudomonadati</taxon>
        <taxon>Bacteroidota</taxon>
        <taxon>Cytophagia</taxon>
        <taxon>Cytophagales</taxon>
        <taxon>Cytophagaceae</taxon>
        <taxon>Rhabdobacter</taxon>
    </lineage>
</organism>
<dbReference type="RefSeq" id="WP_184172249.1">
    <property type="nucleotide sequence ID" value="NZ_JACHGF010000002.1"/>
</dbReference>